<dbReference type="Proteomes" id="UP001327314">
    <property type="component" value="Chromosome"/>
</dbReference>
<dbReference type="AlphaFoldDB" id="A0ABD8AIH4"/>
<protein>
    <submittedName>
        <fullName evidence="1">Uncharacterized protein</fullName>
    </submittedName>
</protein>
<evidence type="ECO:0000313" key="1">
    <source>
        <dbReference type="EMBL" id="WQQ19838.1"/>
    </source>
</evidence>
<name>A0ABD8AIH4_9BACT</name>
<evidence type="ECO:0000313" key="2">
    <source>
        <dbReference type="Proteomes" id="UP001327314"/>
    </source>
</evidence>
<gene>
    <name evidence="1" type="ORF">RRG46_03240</name>
</gene>
<proteinExistence type="predicted"/>
<organism evidence="1 2">
    <name type="scientific">Mycoplasmopsis cynos</name>
    <dbReference type="NCBI Taxonomy" id="171284"/>
    <lineage>
        <taxon>Bacteria</taxon>
        <taxon>Bacillati</taxon>
        <taxon>Mycoplasmatota</taxon>
        <taxon>Mycoplasmoidales</taxon>
        <taxon>Metamycoplasmataceae</taxon>
        <taxon>Mycoplasmopsis</taxon>
    </lineage>
</organism>
<reference evidence="1 2" key="1">
    <citation type="submission" date="2023-12" db="EMBL/GenBank/DDBJ databases">
        <title>Hybrid Genome Assemblies of Mycoplasma cynos and Mycoplasma felis isolated from Dogs and Cats with Infectious Respiratory Disease.</title>
        <authorList>
            <person name="Framst I."/>
            <person name="Cai H."/>
            <person name="Ramesh P."/>
            <person name="Maboni G."/>
        </authorList>
    </citation>
    <scope>NUCLEOTIDE SEQUENCE [LARGE SCALE GENOMIC DNA]</scope>
    <source>
        <strain evidence="1 2">30510</strain>
    </source>
</reference>
<accession>A0ABD8AIH4</accession>
<dbReference type="RefSeq" id="WP_015287545.1">
    <property type="nucleotide sequence ID" value="NZ_CP103986.1"/>
</dbReference>
<dbReference type="EMBL" id="CP141046">
    <property type="protein sequence ID" value="WQQ19838.1"/>
    <property type="molecule type" value="Genomic_DNA"/>
</dbReference>
<sequence>MKKKALLIQILEVKNIFYIFNDLEYPCESCDVEEYRENLYDTVSLSFIF</sequence>